<keyword evidence="4 6" id="KW-0808">Transferase</keyword>
<dbReference type="InterPro" id="IPR035996">
    <property type="entry name" value="4pyrrol_Methylase_sf"/>
</dbReference>
<dbReference type="PIRSF" id="PIRSF005917">
    <property type="entry name" value="MTase_YraL"/>
    <property type="match status" value="1"/>
</dbReference>
<dbReference type="Gene3D" id="3.40.1010.10">
    <property type="entry name" value="Cobalt-precorrin-4 Transmethylase, Domain 1"/>
    <property type="match status" value="1"/>
</dbReference>
<protein>
    <recommendedName>
        <fullName evidence="6">Ribosomal RNA small subunit methyltransferase I</fullName>
        <ecNumber evidence="6">2.1.1.198</ecNumber>
    </recommendedName>
    <alternativeName>
        <fullName evidence="6">16S rRNA 2'-O-ribose C1402 methyltransferase</fullName>
    </alternativeName>
    <alternativeName>
        <fullName evidence="6">rRNA (cytidine-2'-O-)-methyltransferase RsmI</fullName>
    </alternativeName>
</protein>
<comment type="function">
    <text evidence="6">Catalyzes the 2'-O-methylation of the ribose of cytidine 1402 (C1402) in 16S rRNA.</text>
</comment>
<dbReference type="GO" id="GO:0005737">
    <property type="term" value="C:cytoplasm"/>
    <property type="evidence" value="ECO:0007669"/>
    <property type="project" value="UniProtKB-SubCell"/>
</dbReference>
<dbReference type="EMBL" id="JAEKJA010000007">
    <property type="protein sequence ID" value="MBJ3776123.1"/>
    <property type="molecule type" value="Genomic_DNA"/>
</dbReference>
<keyword evidence="3 6" id="KW-0489">Methyltransferase</keyword>
<comment type="subcellular location">
    <subcellularLocation>
        <location evidence="6">Cytoplasm</location>
    </subcellularLocation>
</comment>
<keyword evidence="1 6" id="KW-0963">Cytoplasm</keyword>
<dbReference type="InterPro" id="IPR053910">
    <property type="entry name" value="RsmI_HTH"/>
</dbReference>
<evidence type="ECO:0000259" key="7">
    <source>
        <dbReference type="Pfam" id="PF00590"/>
    </source>
</evidence>
<evidence type="ECO:0000256" key="5">
    <source>
        <dbReference type="ARBA" id="ARBA00022691"/>
    </source>
</evidence>
<dbReference type="InterPro" id="IPR008189">
    <property type="entry name" value="rRNA_ssu_MeTfrase_I"/>
</dbReference>
<evidence type="ECO:0000256" key="1">
    <source>
        <dbReference type="ARBA" id="ARBA00022490"/>
    </source>
</evidence>
<keyword evidence="5 6" id="KW-0949">S-adenosyl-L-methionine</keyword>
<dbReference type="InterPro" id="IPR000878">
    <property type="entry name" value="4pyrrol_Mease"/>
</dbReference>
<dbReference type="CDD" id="cd11648">
    <property type="entry name" value="RsmI"/>
    <property type="match status" value="1"/>
</dbReference>
<comment type="similarity">
    <text evidence="6">Belongs to the methyltransferase superfamily. RsmI family.</text>
</comment>
<dbReference type="Proteomes" id="UP000609531">
    <property type="component" value="Unassembled WGS sequence"/>
</dbReference>
<comment type="catalytic activity">
    <reaction evidence="6">
        <text>cytidine(1402) in 16S rRNA + S-adenosyl-L-methionine = 2'-O-methylcytidine(1402) in 16S rRNA + S-adenosyl-L-homocysteine + H(+)</text>
        <dbReference type="Rhea" id="RHEA:42924"/>
        <dbReference type="Rhea" id="RHEA-COMP:10285"/>
        <dbReference type="Rhea" id="RHEA-COMP:10286"/>
        <dbReference type="ChEBI" id="CHEBI:15378"/>
        <dbReference type="ChEBI" id="CHEBI:57856"/>
        <dbReference type="ChEBI" id="CHEBI:59789"/>
        <dbReference type="ChEBI" id="CHEBI:74495"/>
        <dbReference type="ChEBI" id="CHEBI:82748"/>
        <dbReference type="EC" id="2.1.1.198"/>
    </reaction>
</comment>
<evidence type="ECO:0000256" key="6">
    <source>
        <dbReference type="HAMAP-Rule" id="MF_01877"/>
    </source>
</evidence>
<dbReference type="InterPro" id="IPR018063">
    <property type="entry name" value="SAM_MeTrfase_RsmI_CS"/>
</dbReference>
<dbReference type="Gene3D" id="3.30.950.10">
    <property type="entry name" value="Methyltransferase, Cobalt-precorrin-4 Transmethylase, Domain 2"/>
    <property type="match status" value="1"/>
</dbReference>
<dbReference type="Pfam" id="PF23016">
    <property type="entry name" value="RsmI_C"/>
    <property type="match status" value="1"/>
</dbReference>
<keyword evidence="10" id="KW-1185">Reference proteome</keyword>
<dbReference type="InterPro" id="IPR014777">
    <property type="entry name" value="4pyrrole_Mease_sub1"/>
</dbReference>
<dbReference type="Pfam" id="PF00590">
    <property type="entry name" value="TP_methylase"/>
    <property type="match status" value="1"/>
</dbReference>
<dbReference type="NCBIfam" id="TIGR00096">
    <property type="entry name" value="16S rRNA (cytidine(1402)-2'-O)-methyltransferase"/>
    <property type="match status" value="1"/>
</dbReference>
<dbReference type="FunFam" id="3.30.950.10:FF:000002">
    <property type="entry name" value="Ribosomal RNA small subunit methyltransferase I"/>
    <property type="match status" value="1"/>
</dbReference>
<evidence type="ECO:0000259" key="8">
    <source>
        <dbReference type="Pfam" id="PF23016"/>
    </source>
</evidence>
<keyword evidence="2 6" id="KW-0698">rRNA processing</keyword>
<evidence type="ECO:0000256" key="4">
    <source>
        <dbReference type="ARBA" id="ARBA00022679"/>
    </source>
</evidence>
<dbReference type="SUPFAM" id="SSF53790">
    <property type="entry name" value="Tetrapyrrole methylase"/>
    <property type="match status" value="1"/>
</dbReference>
<dbReference type="GO" id="GO:0070677">
    <property type="term" value="F:rRNA (cytosine-2'-O-)-methyltransferase activity"/>
    <property type="evidence" value="ECO:0007669"/>
    <property type="project" value="UniProtKB-UniRule"/>
</dbReference>
<dbReference type="AlphaFoldDB" id="A0A934IPD3"/>
<accession>A0A934IPD3</accession>
<reference evidence="9" key="1">
    <citation type="submission" date="2020-12" db="EMBL/GenBank/DDBJ databases">
        <title>Bacterial taxonomy.</title>
        <authorList>
            <person name="Pan X."/>
        </authorList>
    </citation>
    <scope>NUCLEOTIDE SEQUENCE</scope>
    <source>
        <strain evidence="9">B2012</strain>
    </source>
</reference>
<evidence type="ECO:0000256" key="2">
    <source>
        <dbReference type="ARBA" id="ARBA00022552"/>
    </source>
</evidence>
<evidence type="ECO:0000313" key="10">
    <source>
        <dbReference type="Proteomes" id="UP000609531"/>
    </source>
</evidence>
<dbReference type="EC" id="2.1.1.198" evidence="6"/>
<evidence type="ECO:0000313" key="9">
    <source>
        <dbReference type="EMBL" id="MBJ3776123.1"/>
    </source>
</evidence>
<comment type="caution">
    <text evidence="9">The sequence shown here is derived from an EMBL/GenBank/DDBJ whole genome shotgun (WGS) entry which is preliminary data.</text>
</comment>
<gene>
    <name evidence="6 9" type="primary">rsmI</name>
    <name evidence="9" type="ORF">JCR33_10520</name>
</gene>
<dbReference type="FunFam" id="3.40.1010.10:FF:000007">
    <property type="entry name" value="Ribosomal RNA small subunit methyltransferase I"/>
    <property type="match status" value="1"/>
</dbReference>
<dbReference type="PANTHER" id="PTHR46111:SF1">
    <property type="entry name" value="RIBOSOMAL RNA SMALL SUBUNIT METHYLTRANSFERASE I"/>
    <property type="match status" value="1"/>
</dbReference>
<dbReference type="PROSITE" id="PS01296">
    <property type="entry name" value="RSMI"/>
    <property type="match status" value="1"/>
</dbReference>
<dbReference type="PANTHER" id="PTHR46111">
    <property type="entry name" value="RIBOSOMAL RNA SMALL SUBUNIT METHYLTRANSFERASE I"/>
    <property type="match status" value="1"/>
</dbReference>
<dbReference type="HAMAP" id="MF_01877">
    <property type="entry name" value="16SrRNA_methyltr_I"/>
    <property type="match status" value="1"/>
</dbReference>
<feature type="domain" description="RsmI HTH" evidence="8">
    <location>
        <begin position="264"/>
        <end position="307"/>
    </location>
</feature>
<dbReference type="InterPro" id="IPR014776">
    <property type="entry name" value="4pyrrole_Mease_sub2"/>
</dbReference>
<proteinExistence type="inferred from homology"/>
<organism evidence="9 10">
    <name type="scientific">Acuticoccus mangrovi</name>
    <dbReference type="NCBI Taxonomy" id="2796142"/>
    <lineage>
        <taxon>Bacteria</taxon>
        <taxon>Pseudomonadati</taxon>
        <taxon>Pseudomonadota</taxon>
        <taxon>Alphaproteobacteria</taxon>
        <taxon>Hyphomicrobiales</taxon>
        <taxon>Amorphaceae</taxon>
        <taxon>Acuticoccus</taxon>
    </lineage>
</organism>
<sequence>MGRSSTIEHPRFKPGGSVAQRSFSVEGTRFPVEPAAPGLHVVATPIGNLGDITLRALRTLAGADCVAAEDTRHTGRLLSHFDIATTLVRYDEHGAERQRPKLLARLAAGEAVALVSDAGTPLISDPGYKLVAEARAEGHPVHAVPGPSAPVAALSVAGLPSDAFCFAGFLPPKEAARRSRIAELAQVPATLLLFEAPHRIGEALADLAAGLGDRPAAVARELTKRFETVDRGTLAELADRYGAGETKGEIVIVIGPPAHGGSYDEAEVEAMLRAALEHLPVSAAAADVARATGRNRRDLYRRALALKDGGPAE</sequence>
<evidence type="ECO:0000256" key="3">
    <source>
        <dbReference type="ARBA" id="ARBA00022603"/>
    </source>
</evidence>
<name>A0A934IPD3_9HYPH</name>
<dbReference type="RefSeq" id="WP_198882003.1">
    <property type="nucleotide sequence ID" value="NZ_JAEKJA010000007.1"/>
</dbReference>
<feature type="domain" description="Tetrapyrrole methylase" evidence="7">
    <location>
        <begin position="39"/>
        <end position="238"/>
    </location>
</feature>